<comment type="caution">
    <text evidence="2">The sequence shown here is derived from an EMBL/GenBank/DDBJ whole genome shotgun (WGS) entry which is preliminary data.</text>
</comment>
<feature type="transmembrane region" description="Helical" evidence="1">
    <location>
        <begin position="16"/>
        <end position="36"/>
    </location>
</feature>
<dbReference type="Pfam" id="PF07273">
    <property type="entry name" value="DUF1439"/>
    <property type="match status" value="1"/>
</dbReference>
<organism evidence="2 3">
    <name type="scientific">Pseudoleptotrichia goodfellowii F0264</name>
    <dbReference type="NCBI Taxonomy" id="596323"/>
    <lineage>
        <taxon>Bacteria</taxon>
        <taxon>Fusobacteriati</taxon>
        <taxon>Fusobacteriota</taxon>
        <taxon>Fusobacteriia</taxon>
        <taxon>Fusobacteriales</taxon>
        <taxon>Leptotrichiaceae</taxon>
        <taxon>Pseudoleptotrichia</taxon>
    </lineage>
</organism>
<keyword evidence="1" id="KW-0812">Transmembrane</keyword>
<dbReference type="Proteomes" id="UP000004226">
    <property type="component" value="Unassembled WGS sequence"/>
</dbReference>
<dbReference type="PROSITE" id="PS51257">
    <property type="entry name" value="PROKAR_LIPOPROTEIN"/>
    <property type="match status" value="1"/>
</dbReference>
<evidence type="ECO:0000313" key="2">
    <source>
        <dbReference type="EMBL" id="EEY35658.1"/>
    </source>
</evidence>
<accession>D0GJT2</accession>
<keyword evidence="3" id="KW-1185">Reference proteome</keyword>
<gene>
    <name evidence="2" type="ORF">HMPREF0554_1073</name>
</gene>
<keyword evidence="1" id="KW-1133">Transmembrane helix</keyword>
<sequence>MKDLIYSGGKMKKNVIIKRILIIMAVLFGIMSCDFLENKTIHVPKKTIQEKTDKKFPVTKNFLVSKVTLKNPKVDFKDEKILIETDYDISLLDDRSKGKMYLSSGIRYDKDKEELYLVDLSVDKITDENGKERVKSKTENTLISLITNYVEMSPVYKYGEEREKREKEGKKKQIKIKNMYIKNCKFYVQT</sequence>
<evidence type="ECO:0000313" key="3">
    <source>
        <dbReference type="Proteomes" id="UP000004226"/>
    </source>
</evidence>
<reference evidence="2 3" key="1">
    <citation type="submission" date="2009-10" db="EMBL/GenBank/DDBJ databases">
        <authorList>
            <person name="Harkins D.M."/>
            <person name="Madupu R."/>
            <person name="Durkin A.S."/>
            <person name="Torralba M."/>
            <person name="Methe B."/>
            <person name="Sutton G.G."/>
            <person name="Strausberg R.L."/>
            <person name="Nelson K.E."/>
        </authorList>
    </citation>
    <scope>NUCLEOTIDE SEQUENCE [LARGE SCALE GENOMIC DNA]</scope>
    <source>
        <strain evidence="2 3">F0264</strain>
    </source>
</reference>
<dbReference type="EMBL" id="ADAD01000052">
    <property type="protein sequence ID" value="EEY35658.1"/>
    <property type="molecule type" value="Genomic_DNA"/>
</dbReference>
<protein>
    <recommendedName>
        <fullName evidence="4">Lipoprotein</fullName>
    </recommendedName>
</protein>
<dbReference type="InterPro" id="IPR010835">
    <property type="entry name" value="DUF1439"/>
</dbReference>
<dbReference type="eggNOG" id="ENOG5033HUD">
    <property type="taxonomic scope" value="Bacteria"/>
</dbReference>
<name>D0GJT2_9FUSO</name>
<dbReference type="AlphaFoldDB" id="D0GJT2"/>
<evidence type="ECO:0000256" key="1">
    <source>
        <dbReference type="SAM" id="Phobius"/>
    </source>
</evidence>
<proteinExistence type="predicted"/>
<evidence type="ECO:0008006" key="4">
    <source>
        <dbReference type="Google" id="ProtNLM"/>
    </source>
</evidence>
<dbReference type="Gene3D" id="3.15.10.40">
    <property type="entry name" value="Uncharacterised protein PF07273, DUF1439"/>
    <property type="match status" value="1"/>
</dbReference>
<keyword evidence="1" id="KW-0472">Membrane</keyword>